<dbReference type="RefSeq" id="WP_172653257.1">
    <property type="nucleotide sequence ID" value="NZ_AP014648.1"/>
</dbReference>
<evidence type="ECO:0000256" key="1">
    <source>
        <dbReference type="SAM" id="Phobius"/>
    </source>
</evidence>
<dbReference type="KEGG" id="mcg:GL4_0092"/>
<feature type="transmembrane region" description="Helical" evidence="1">
    <location>
        <begin position="20"/>
        <end position="37"/>
    </location>
</feature>
<keyword evidence="3" id="KW-1185">Reference proteome</keyword>
<dbReference type="Proteomes" id="UP000031643">
    <property type="component" value="Chromosome"/>
</dbReference>
<keyword evidence="1" id="KW-0812">Transmembrane</keyword>
<dbReference type="EMBL" id="AP014648">
    <property type="protein sequence ID" value="BAQ15563.1"/>
    <property type="molecule type" value="Genomic_DNA"/>
</dbReference>
<proteinExistence type="predicted"/>
<sequence>MTEPTHHETVSGANKVKLVLAWTFVGVPLLWGVYNTLEKASLLFK</sequence>
<reference evidence="2 3" key="1">
    <citation type="submission" date="2014-09" db="EMBL/GenBank/DDBJ databases">
        <title>Genome sequencing of Methyloceanibacter caenitepidi Gela4.</title>
        <authorList>
            <person name="Takeuchi M."/>
            <person name="Susumu S."/>
            <person name="Kamagata Y."/>
            <person name="Oshima K."/>
            <person name="Hattori M."/>
            <person name="Iwasaki W."/>
        </authorList>
    </citation>
    <scope>NUCLEOTIDE SEQUENCE [LARGE SCALE GENOMIC DNA]</scope>
    <source>
        <strain evidence="2 3">Gela4</strain>
    </source>
</reference>
<name>A0A0A8JXQ2_9HYPH</name>
<keyword evidence="1" id="KW-1133">Transmembrane helix</keyword>
<dbReference type="STRING" id="1384459.GL4_0092"/>
<accession>A0A0A8JXQ2</accession>
<keyword evidence="1" id="KW-0472">Membrane</keyword>
<evidence type="ECO:0000313" key="2">
    <source>
        <dbReference type="EMBL" id="BAQ15563.1"/>
    </source>
</evidence>
<evidence type="ECO:0000313" key="3">
    <source>
        <dbReference type="Proteomes" id="UP000031643"/>
    </source>
</evidence>
<dbReference type="HOGENOM" id="CLU_212714_0_1_5"/>
<evidence type="ECO:0008006" key="4">
    <source>
        <dbReference type="Google" id="ProtNLM"/>
    </source>
</evidence>
<gene>
    <name evidence="2" type="ORF">GL4_0092</name>
</gene>
<organism evidence="2 3">
    <name type="scientific">Methyloceanibacter caenitepidi</name>
    <dbReference type="NCBI Taxonomy" id="1384459"/>
    <lineage>
        <taxon>Bacteria</taxon>
        <taxon>Pseudomonadati</taxon>
        <taxon>Pseudomonadota</taxon>
        <taxon>Alphaproteobacteria</taxon>
        <taxon>Hyphomicrobiales</taxon>
        <taxon>Hyphomicrobiaceae</taxon>
        <taxon>Methyloceanibacter</taxon>
    </lineage>
</organism>
<dbReference type="AlphaFoldDB" id="A0A0A8JXQ2"/>
<protein>
    <recommendedName>
        <fullName evidence="4">Oxalate:formate antiporter</fullName>
    </recommendedName>
</protein>